<evidence type="ECO:0000313" key="3">
    <source>
        <dbReference type="Proteomes" id="UP001596547"/>
    </source>
</evidence>
<evidence type="ECO:0000256" key="1">
    <source>
        <dbReference type="SAM" id="MobiDB-lite"/>
    </source>
</evidence>
<proteinExistence type="predicted"/>
<evidence type="ECO:0000313" key="2">
    <source>
        <dbReference type="EMBL" id="MFC7315316.1"/>
    </source>
</evidence>
<dbReference type="GeneID" id="79314277"/>
<sequence>MKDSTSELDGTQGSGIDDGTDLGTDRRGFLSTAAKIGGGAALLSFGGTGLAAAADGEGSDDDPSDVEILNYALTLEHLEHAFYRDALQTFDEEDFEGVYSPGAMIFNSPRPRYGTYQRFERIRDDEKAHVDVISQTVEKLGGTPVQEAEYDFPYDDVNGFVGLARTFENLGVAAYAGAAPMIDNKDLLSAALSIHSVEARHAGYLNLHEYRLPYPDAFDPAKTMEEVLAAAGQFIVSDE</sequence>
<dbReference type="RefSeq" id="WP_276304719.1">
    <property type="nucleotide sequence ID" value="NZ_CP119992.1"/>
</dbReference>
<comment type="caution">
    <text evidence="2">The sequence shown here is derived from an EMBL/GenBank/DDBJ whole genome shotgun (WGS) entry which is preliminary data.</text>
</comment>
<organism evidence="2 3">
    <name type="scientific">Halomarina halobia</name>
    <dbReference type="NCBI Taxonomy" id="3033386"/>
    <lineage>
        <taxon>Archaea</taxon>
        <taxon>Methanobacteriati</taxon>
        <taxon>Methanobacteriota</taxon>
        <taxon>Stenosarchaea group</taxon>
        <taxon>Halobacteria</taxon>
        <taxon>Halobacteriales</taxon>
        <taxon>Natronomonadaceae</taxon>
        <taxon>Halomarina</taxon>
    </lineage>
</organism>
<dbReference type="InterPro" id="IPR009078">
    <property type="entry name" value="Ferritin-like_SF"/>
</dbReference>
<dbReference type="Proteomes" id="UP001596547">
    <property type="component" value="Unassembled WGS sequence"/>
</dbReference>
<dbReference type="InterPro" id="IPR006311">
    <property type="entry name" value="TAT_signal"/>
</dbReference>
<protein>
    <submittedName>
        <fullName evidence="2">Ferritin-like domain-containing protein</fullName>
    </submittedName>
</protein>
<dbReference type="EMBL" id="JBHTBF010000001">
    <property type="protein sequence ID" value="MFC7315316.1"/>
    <property type="molecule type" value="Genomic_DNA"/>
</dbReference>
<gene>
    <name evidence="2" type="ORF">ACFQPE_00700</name>
</gene>
<dbReference type="PROSITE" id="PS51318">
    <property type="entry name" value="TAT"/>
    <property type="match status" value="1"/>
</dbReference>
<keyword evidence="3" id="KW-1185">Reference proteome</keyword>
<reference evidence="2 3" key="1">
    <citation type="journal article" date="2019" name="Int. J. Syst. Evol. Microbiol.">
        <title>The Global Catalogue of Microorganisms (GCM) 10K type strain sequencing project: providing services to taxonomists for standard genome sequencing and annotation.</title>
        <authorList>
            <consortium name="The Broad Institute Genomics Platform"/>
            <consortium name="The Broad Institute Genome Sequencing Center for Infectious Disease"/>
            <person name="Wu L."/>
            <person name="Ma J."/>
        </authorList>
    </citation>
    <scope>NUCLEOTIDE SEQUENCE [LARGE SCALE GENOMIC DNA]</scope>
    <source>
        <strain evidence="2 3">PSR21</strain>
    </source>
</reference>
<name>A0ABD6A3W4_9EURY</name>
<dbReference type="Gene3D" id="1.20.1260.10">
    <property type="match status" value="1"/>
</dbReference>
<dbReference type="InterPro" id="IPR012347">
    <property type="entry name" value="Ferritin-like"/>
</dbReference>
<feature type="region of interest" description="Disordered" evidence="1">
    <location>
        <begin position="1"/>
        <end position="23"/>
    </location>
</feature>
<dbReference type="SUPFAM" id="SSF47240">
    <property type="entry name" value="Ferritin-like"/>
    <property type="match status" value="1"/>
</dbReference>
<dbReference type="AlphaFoldDB" id="A0ABD6A3W4"/>
<dbReference type="Pfam" id="PF13668">
    <property type="entry name" value="Ferritin_2"/>
    <property type="match status" value="1"/>
</dbReference>
<dbReference type="CDD" id="cd00657">
    <property type="entry name" value="Ferritin_like"/>
    <property type="match status" value="1"/>
</dbReference>
<accession>A0ABD6A3W4</accession>